<evidence type="ECO:0000313" key="2">
    <source>
        <dbReference type="EMBL" id="KZT02586.1"/>
    </source>
</evidence>
<feature type="compositionally biased region" description="Acidic residues" evidence="1">
    <location>
        <begin position="71"/>
        <end position="85"/>
    </location>
</feature>
<dbReference type="OrthoDB" id="2538461at2759"/>
<feature type="compositionally biased region" description="Basic residues" evidence="1">
    <location>
        <begin position="184"/>
        <end position="206"/>
    </location>
</feature>
<dbReference type="EMBL" id="KV427651">
    <property type="protein sequence ID" value="KZT02586.1"/>
    <property type="molecule type" value="Genomic_DNA"/>
</dbReference>
<dbReference type="Proteomes" id="UP000076871">
    <property type="component" value="Unassembled WGS sequence"/>
</dbReference>
<evidence type="ECO:0000313" key="3">
    <source>
        <dbReference type="Proteomes" id="UP000076871"/>
    </source>
</evidence>
<name>A0A165CCY7_9APHY</name>
<reference evidence="2 3" key="1">
    <citation type="journal article" date="2016" name="Mol. Biol. Evol.">
        <title>Comparative Genomics of Early-Diverging Mushroom-Forming Fungi Provides Insights into the Origins of Lignocellulose Decay Capabilities.</title>
        <authorList>
            <person name="Nagy L.G."/>
            <person name="Riley R."/>
            <person name="Tritt A."/>
            <person name="Adam C."/>
            <person name="Daum C."/>
            <person name="Floudas D."/>
            <person name="Sun H."/>
            <person name="Yadav J.S."/>
            <person name="Pangilinan J."/>
            <person name="Larsson K.H."/>
            <person name="Matsuura K."/>
            <person name="Barry K."/>
            <person name="Labutti K."/>
            <person name="Kuo R."/>
            <person name="Ohm R.A."/>
            <person name="Bhattacharya S.S."/>
            <person name="Shirouzu T."/>
            <person name="Yoshinaga Y."/>
            <person name="Martin F.M."/>
            <person name="Grigoriev I.V."/>
            <person name="Hibbett D.S."/>
        </authorList>
    </citation>
    <scope>NUCLEOTIDE SEQUENCE [LARGE SCALE GENOMIC DNA]</scope>
    <source>
        <strain evidence="2 3">93-53</strain>
    </source>
</reference>
<protein>
    <submittedName>
        <fullName evidence="2">Uncharacterized protein</fullName>
    </submittedName>
</protein>
<keyword evidence="3" id="KW-1185">Reference proteome</keyword>
<organism evidence="2 3">
    <name type="scientific">Laetiporus sulphureus 93-53</name>
    <dbReference type="NCBI Taxonomy" id="1314785"/>
    <lineage>
        <taxon>Eukaryota</taxon>
        <taxon>Fungi</taxon>
        <taxon>Dikarya</taxon>
        <taxon>Basidiomycota</taxon>
        <taxon>Agaricomycotina</taxon>
        <taxon>Agaricomycetes</taxon>
        <taxon>Polyporales</taxon>
        <taxon>Laetiporus</taxon>
    </lineage>
</organism>
<gene>
    <name evidence="2" type="ORF">LAESUDRAFT_815222</name>
</gene>
<feature type="compositionally biased region" description="Basic and acidic residues" evidence="1">
    <location>
        <begin position="13"/>
        <end position="33"/>
    </location>
</feature>
<dbReference type="InParanoid" id="A0A165CCY7"/>
<feature type="region of interest" description="Disordered" evidence="1">
    <location>
        <begin position="183"/>
        <end position="301"/>
    </location>
</feature>
<feature type="compositionally biased region" description="Acidic residues" evidence="1">
    <location>
        <begin position="34"/>
        <end position="54"/>
    </location>
</feature>
<dbReference type="GeneID" id="63831694"/>
<dbReference type="STRING" id="1314785.A0A165CCY7"/>
<proteinExistence type="predicted"/>
<sequence length="301" mass="33075">MFKRAQKRRRRQQKEEELGLDAETKEVLGLHDSDSDELSSDSDSDDDSENENFDEGAAVDQESAVEGNDVPSDEDVSDADLDDEPPLSVADALENPVYTIEPELYACVVCTRKRFKNPIMCDVHTESPAHLRRYKRFIAMARDADPDQNVRELVHALTTALPKKEVKEGALSNRAIKNEEKIAKNTKKRERQKAAKAKALAKKHAKLAVADNADSVAEQTKATSGDEGKQAAKSEATSHTPAPVAQKEVKRPRTSDDTLPVVKPKETKPVAEGKSSTRSKKGAHKTGAQAGAKRKRKAKDV</sequence>
<dbReference type="AlphaFoldDB" id="A0A165CCY7"/>
<feature type="compositionally biased region" description="Basic residues" evidence="1">
    <location>
        <begin position="1"/>
        <end position="12"/>
    </location>
</feature>
<feature type="region of interest" description="Disordered" evidence="1">
    <location>
        <begin position="1"/>
        <end position="87"/>
    </location>
</feature>
<accession>A0A165CCY7</accession>
<evidence type="ECO:0000256" key="1">
    <source>
        <dbReference type="SAM" id="MobiDB-lite"/>
    </source>
</evidence>
<feature type="compositionally biased region" description="Basic residues" evidence="1">
    <location>
        <begin position="292"/>
        <end position="301"/>
    </location>
</feature>
<feature type="compositionally biased region" description="Basic and acidic residues" evidence="1">
    <location>
        <begin position="247"/>
        <end position="256"/>
    </location>
</feature>
<dbReference type="RefSeq" id="XP_040760326.1">
    <property type="nucleotide sequence ID" value="XM_040914667.1"/>
</dbReference>